<protein>
    <recommendedName>
        <fullName evidence="4">Major facilitator superfamily (MFS) profile domain-containing protein</fullName>
    </recommendedName>
</protein>
<keyword evidence="1" id="KW-1133">Transmembrane helix</keyword>
<evidence type="ECO:0000313" key="2">
    <source>
        <dbReference type="EMBL" id="MFA9477124.1"/>
    </source>
</evidence>
<accession>A0ABV4U0J2</accession>
<evidence type="ECO:0000256" key="1">
    <source>
        <dbReference type="SAM" id="Phobius"/>
    </source>
</evidence>
<proteinExistence type="predicted"/>
<name>A0ABV4U0J2_9BACT</name>
<comment type="caution">
    <text evidence="2">The sequence shown here is derived from an EMBL/GenBank/DDBJ whole genome shotgun (WGS) entry which is preliminary data.</text>
</comment>
<reference evidence="2 3" key="1">
    <citation type="submission" date="2024-08" db="EMBL/GenBank/DDBJ databases">
        <title>Whole-genome sequencing of halo(alkali)philic microorganisms from hypersaline lakes.</title>
        <authorList>
            <person name="Sorokin D.Y."/>
            <person name="Merkel A.Y."/>
            <person name="Messina E."/>
            <person name="Yakimov M."/>
        </authorList>
    </citation>
    <scope>NUCLEOTIDE SEQUENCE [LARGE SCALE GENOMIC DNA]</scope>
    <source>
        <strain evidence="2 3">AB-hyl4</strain>
    </source>
</reference>
<keyword evidence="3" id="KW-1185">Reference proteome</keyword>
<feature type="transmembrane region" description="Helical" evidence="1">
    <location>
        <begin position="7"/>
        <end position="32"/>
    </location>
</feature>
<feature type="transmembrane region" description="Helical" evidence="1">
    <location>
        <begin position="44"/>
        <end position="73"/>
    </location>
</feature>
<keyword evidence="1" id="KW-0812">Transmembrane</keyword>
<dbReference type="RefSeq" id="WP_425344045.1">
    <property type="nucleotide sequence ID" value="NZ_JBGUBD010000001.1"/>
</dbReference>
<dbReference type="EMBL" id="JBGUBD010000001">
    <property type="protein sequence ID" value="MFA9477124.1"/>
    <property type="molecule type" value="Genomic_DNA"/>
</dbReference>
<evidence type="ECO:0000313" key="3">
    <source>
        <dbReference type="Proteomes" id="UP001575105"/>
    </source>
</evidence>
<sequence length="76" mass="7529">MIRRGAIAGAVTGCVLGVAAISAYVVLMVMALEPTFSTGDVVSGIFEIALVGIASGLVGGIFGGTVGWIAYLLGAR</sequence>
<organism evidence="2 3">
    <name type="scientific">Natronomicrosphaera hydrolytica</name>
    <dbReference type="NCBI Taxonomy" id="3242702"/>
    <lineage>
        <taxon>Bacteria</taxon>
        <taxon>Pseudomonadati</taxon>
        <taxon>Planctomycetota</taxon>
        <taxon>Phycisphaerae</taxon>
        <taxon>Phycisphaerales</taxon>
        <taxon>Phycisphaeraceae</taxon>
        <taxon>Natronomicrosphaera</taxon>
    </lineage>
</organism>
<dbReference type="Proteomes" id="UP001575105">
    <property type="component" value="Unassembled WGS sequence"/>
</dbReference>
<gene>
    <name evidence="2" type="ORF">ACERK3_02335</name>
</gene>
<keyword evidence="1" id="KW-0472">Membrane</keyword>
<evidence type="ECO:0008006" key="4">
    <source>
        <dbReference type="Google" id="ProtNLM"/>
    </source>
</evidence>